<proteinExistence type="predicted"/>
<sequence length="294" mass="31701">MLFRKNRDHLAPHGNAGFTLLELLFSITIFTLLSTVAFVSYRSYERRLTVQAVARDIISVLDTAKSRTLAAKNDISYGVHFSSSSYTLFAGETYTAGDVGNEVHTVNDNVELYALSLTGGDDVLYSRVRGSTVNSGTISLRLVDEPSVNLTISIPVLAPASVSHPTDQADTRITDSRHLGVALGWSLPSSTTLQLVFSDPPNPNVTVDIPIADYLDASSTSFDWQGKTTVSNVAQVLHIYSESITPTSTVLSIRRDGRYNTKALTLYVDGQNILSYDASGAPTLGIAASSMTVE</sequence>
<dbReference type="InterPro" id="IPR045584">
    <property type="entry name" value="Pilin-like"/>
</dbReference>
<dbReference type="AlphaFoldDB" id="A0A2M8LFK7"/>
<dbReference type="PROSITE" id="PS00409">
    <property type="entry name" value="PROKAR_NTER_METHYL"/>
    <property type="match status" value="1"/>
</dbReference>
<accession>A0A2M8LFK7</accession>
<protein>
    <recommendedName>
        <fullName evidence="4">General secretion pathway GspH domain-containing protein</fullName>
    </recommendedName>
</protein>
<dbReference type="NCBIfam" id="TIGR02532">
    <property type="entry name" value="IV_pilin_GFxxxE"/>
    <property type="match status" value="1"/>
</dbReference>
<evidence type="ECO:0000313" key="2">
    <source>
        <dbReference type="EMBL" id="PJE76218.1"/>
    </source>
</evidence>
<comment type="caution">
    <text evidence="2">The sequence shown here is derived from an EMBL/GenBank/DDBJ whole genome shotgun (WGS) entry which is preliminary data.</text>
</comment>
<dbReference type="Gene3D" id="3.30.700.10">
    <property type="entry name" value="Glycoprotein, Type 4 Pilin"/>
    <property type="match status" value="1"/>
</dbReference>
<dbReference type="Proteomes" id="UP000231152">
    <property type="component" value="Unassembled WGS sequence"/>
</dbReference>
<dbReference type="Pfam" id="PF07963">
    <property type="entry name" value="N_methyl"/>
    <property type="match status" value="1"/>
</dbReference>
<evidence type="ECO:0000313" key="3">
    <source>
        <dbReference type="Proteomes" id="UP000231152"/>
    </source>
</evidence>
<organism evidence="2 3">
    <name type="scientific">Candidatus Uhrbacteria bacterium CG10_big_fil_rev_8_21_14_0_10_48_11</name>
    <dbReference type="NCBI Taxonomy" id="1975037"/>
    <lineage>
        <taxon>Bacteria</taxon>
        <taxon>Candidatus Uhriibacteriota</taxon>
    </lineage>
</organism>
<keyword evidence="1" id="KW-0812">Transmembrane</keyword>
<reference evidence="2 3" key="1">
    <citation type="submission" date="2017-09" db="EMBL/GenBank/DDBJ databases">
        <title>Depth-based differentiation of microbial function through sediment-hosted aquifers and enrichment of novel symbionts in the deep terrestrial subsurface.</title>
        <authorList>
            <person name="Probst A.J."/>
            <person name="Ladd B."/>
            <person name="Jarett J.K."/>
            <person name="Geller-Mcgrath D.E."/>
            <person name="Sieber C.M."/>
            <person name="Emerson J.B."/>
            <person name="Anantharaman K."/>
            <person name="Thomas B.C."/>
            <person name="Malmstrom R."/>
            <person name="Stieglmeier M."/>
            <person name="Klingl A."/>
            <person name="Woyke T."/>
            <person name="Ryan C.M."/>
            <person name="Banfield J.F."/>
        </authorList>
    </citation>
    <scope>NUCLEOTIDE SEQUENCE [LARGE SCALE GENOMIC DNA]</scope>
    <source>
        <strain evidence="2">CG10_big_fil_rev_8_21_14_0_10_48_11</strain>
    </source>
</reference>
<keyword evidence="1" id="KW-0472">Membrane</keyword>
<gene>
    <name evidence="2" type="ORF">COV04_00490</name>
</gene>
<dbReference type="InterPro" id="IPR012902">
    <property type="entry name" value="N_methyl_site"/>
</dbReference>
<dbReference type="EMBL" id="PFET01000002">
    <property type="protein sequence ID" value="PJE76218.1"/>
    <property type="molecule type" value="Genomic_DNA"/>
</dbReference>
<feature type="transmembrane region" description="Helical" evidence="1">
    <location>
        <begin position="20"/>
        <end position="41"/>
    </location>
</feature>
<name>A0A2M8LFK7_9BACT</name>
<keyword evidence="1" id="KW-1133">Transmembrane helix</keyword>
<evidence type="ECO:0008006" key="4">
    <source>
        <dbReference type="Google" id="ProtNLM"/>
    </source>
</evidence>
<dbReference type="SUPFAM" id="SSF54523">
    <property type="entry name" value="Pili subunits"/>
    <property type="match status" value="1"/>
</dbReference>
<evidence type="ECO:0000256" key="1">
    <source>
        <dbReference type="SAM" id="Phobius"/>
    </source>
</evidence>